<keyword evidence="6" id="KW-1185">Reference proteome</keyword>
<protein>
    <recommendedName>
        <fullName evidence="4">HTH tetR-type domain-containing protein</fullName>
    </recommendedName>
</protein>
<accession>A0A8J3ZKP3</accession>
<feature type="compositionally biased region" description="Basic and acidic residues" evidence="3">
    <location>
        <begin position="162"/>
        <end position="177"/>
    </location>
</feature>
<evidence type="ECO:0000259" key="4">
    <source>
        <dbReference type="PROSITE" id="PS50977"/>
    </source>
</evidence>
<dbReference type="PANTHER" id="PTHR30055">
    <property type="entry name" value="HTH-TYPE TRANSCRIPTIONAL REGULATOR RUTR"/>
    <property type="match status" value="1"/>
</dbReference>
<reference evidence="5" key="1">
    <citation type="submission" date="2021-01" db="EMBL/GenBank/DDBJ databases">
        <title>Whole genome shotgun sequence of Virgisporangium aurantiacum NBRC 16421.</title>
        <authorList>
            <person name="Komaki H."/>
            <person name="Tamura T."/>
        </authorList>
    </citation>
    <scope>NUCLEOTIDE SEQUENCE</scope>
    <source>
        <strain evidence="5">NBRC 16421</strain>
    </source>
</reference>
<dbReference type="Pfam" id="PF00440">
    <property type="entry name" value="TetR_N"/>
    <property type="match status" value="1"/>
</dbReference>
<organism evidence="5 6">
    <name type="scientific">Virgisporangium aurantiacum</name>
    <dbReference type="NCBI Taxonomy" id="175570"/>
    <lineage>
        <taxon>Bacteria</taxon>
        <taxon>Bacillati</taxon>
        <taxon>Actinomycetota</taxon>
        <taxon>Actinomycetes</taxon>
        <taxon>Micromonosporales</taxon>
        <taxon>Micromonosporaceae</taxon>
        <taxon>Virgisporangium</taxon>
    </lineage>
</organism>
<dbReference type="PROSITE" id="PS50977">
    <property type="entry name" value="HTH_TETR_2"/>
    <property type="match status" value="1"/>
</dbReference>
<evidence type="ECO:0000256" key="3">
    <source>
        <dbReference type="SAM" id="MobiDB-lite"/>
    </source>
</evidence>
<proteinExistence type="predicted"/>
<evidence type="ECO:0000313" key="6">
    <source>
        <dbReference type="Proteomes" id="UP000612585"/>
    </source>
</evidence>
<evidence type="ECO:0000256" key="2">
    <source>
        <dbReference type="PROSITE-ProRule" id="PRU00335"/>
    </source>
</evidence>
<dbReference type="InterPro" id="IPR050109">
    <property type="entry name" value="HTH-type_TetR-like_transc_reg"/>
</dbReference>
<sequence length="177" mass="18622">MQAADDLLVEHGIARLTVEAIAQRAGVAKQTIYRWWPSKTDLQLDAFLTDAAEELTPASDAGIVGGADGAVVPVDDLFADGQSVSAVAAAVGGGPVEAVEHVRLSGVGMPMPRTPNAGRSQRHRTDHHNTQAAVHCLPVGWPKPAARRPVLLPSHGRGPARPKRDGTGDGRPRMMGR</sequence>
<dbReference type="Proteomes" id="UP000612585">
    <property type="component" value="Unassembled WGS sequence"/>
</dbReference>
<feature type="region of interest" description="Disordered" evidence="3">
    <location>
        <begin position="107"/>
        <end position="126"/>
    </location>
</feature>
<dbReference type="EMBL" id="BOPG01000089">
    <property type="protein sequence ID" value="GIJ63215.1"/>
    <property type="molecule type" value="Genomic_DNA"/>
</dbReference>
<dbReference type="Gene3D" id="1.10.357.10">
    <property type="entry name" value="Tetracycline Repressor, domain 2"/>
    <property type="match status" value="1"/>
</dbReference>
<dbReference type="InterPro" id="IPR001647">
    <property type="entry name" value="HTH_TetR"/>
</dbReference>
<feature type="DNA-binding region" description="H-T-H motif" evidence="2">
    <location>
        <begin position="17"/>
        <end position="36"/>
    </location>
</feature>
<keyword evidence="1 2" id="KW-0238">DNA-binding</keyword>
<evidence type="ECO:0000313" key="5">
    <source>
        <dbReference type="EMBL" id="GIJ63215.1"/>
    </source>
</evidence>
<comment type="caution">
    <text evidence="5">The sequence shown here is derived from an EMBL/GenBank/DDBJ whole genome shotgun (WGS) entry which is preliminary data.</text>
</comment>
<gene>
    <name evidence="5" type="ORF">Vau01_107310</name>
</gene>
<dbReference type="PANTHER" id="PTHR30055:SF148">
    <property type="entry name" value="TETR-FAMILY TRANSCRIPTIONAL REGULATOR"/>
    <property type="match status" value="1"/>
</dbReference>
<dbReference type="GO" id="GO:0000976">
    <property type="term" value="F:transcription cis-regulatory region binding"/>
    <property type="evidence" value="ECO:0007669"/>
    <property type="project" value="TreeGrafter"/>
</dbReference>
<dbReference type="InterPro" id="IPR009057">
    <property type="entry name" value="Homeodomain-like_sf"/>
</dbReference>
<dbReference type="GO" id="GO:0003700">
    <property type="term" value="F:DNA-binding transcription factor activity"/>
    <property type="evidence" value="ECO:0007669"/>
    <property type="project" value="TreeGrafter"/>
</dbReference>
<name>A0A8J3ZKP3_9ACTN</name>
<feature type="region of interest" description="Disordered" evidence="3">
    <location>
        <begin position="144"/>
        <end position="177"/>
    </location>
</feature>
<feature type="domain" description="HTH tetR-type" evidence="4">
    <location>
        <begin position="1"/>
        <end position="54"/>
    </location>
</feature>
<dbReference type="SUPFAM" id="SSF46689">
    <property type="entry name" value="Homeodomain-like"/>
    <property type="match status" value="1"/>
</dbReference>
<evidence type="ECO:0000256" key="1">
    <source>
        <dbReference type="ARBA" id="ARBA00023125"/>
    </source>
</evidence>
<dbReference type="AlphaFoldDB" id="A0A8J3ZKP3"/>